<comment type="caution">
    <text evidence="3">The sequence shown here is derived from an EMBL/GenBank/DDBJ whole genome shotgun (WGS) entry which is preliminary data.</text>
</comment>
<feature type="compositionally biased region" description="Polar residues" evidence="2">
    <location>
        <begin position="417"/>
        <end position="426"/>
    </location>
</feature>
<dbReference type="EMBL" id="CAMXCT030000383">
    <property type="protein sequence ID" value="CAL4765342.1"/>
    <property type="molecule type" value="Genomic_DNA"/>
</dbReference>
<dbReference type="EMBL" id="CAMXCT020000383">
    <property type="protein sequence ID" value="CAL1131405.1"/>
    <property type="molecule type" value="Genomic_DNA"/>
</dbReference>
<sequence>MTSFDPGIFQAALLRVAEATEAAVAAAKSAAVPPPPVHEEQPKTPPFQEERKSFFEERTSNSSAAASVPVTSVFDDVDVVPSTPRGFPTTRAHASGEGDFAVGSEEFEQQSTKHGGARELAALAKTVSRVMLMMGLGPAGPTGATATFLGDDSLQENQCEWKEPNAMEAAGAQHGFNMEFFLLVFAALVWSFFIWRLYKWLWKVDENHNQLCLQVAELDQYAGEIRNDCNQLQRTAAELRENFVELEQQQMMVNDTTDGVHFALVQMGGFVNLTEMTAAQRRHMYQQEAGNLVASRVMGQQRFLQVVRHQNQGSAAGQDTDETMQEHGEEEEQEHDPLAPVSPVTASDQEGPITTVVVALRDEINHALARSHFRDAAEIQHLVLLLLDNLNVGNMSRTTERNNVMNEASDYDPGACKSTQTKSHGNQKYGVVN</sequence>
<dbReference type="Proteomes" id="UP001152797">
    <property type="component" value="Unassembled WGS sequence"/>
</dbReference>
<accession>A0A9P1BRP4</accession>
<feature type="compositionally biased region" description="Acidic residues" evidence="2">
    <location>
        <begin position="319"/>
        <end position="334"/>
    </location>
</feature>
<organism evidence="3">
    <name type="scientific">Cladocopium goreaui</name>
    <dbReference type="NCBI Taxonomy" id="2562237"/>
    <lineage>
        <taxon>Eukaryota</taxon>
        <taxon>Sar</taxon>
        <taxon>Alveolata</taxon>
        <taxon>Dinophyceae</taxon>
        <taxon>Suessiales</taxon>
        <taxon>Symbiodiniaceae</taxon>
        <taxon>Cladocopium</taxon>
    </lineage>
</organism>
<reference evidence="4" key="2">
    <citation type="submission" date="2024-04" db="EMBL/GenBank/DDBJ databases">
        <authorList>
            <person name="Chen Y."/>
            <person name="Shah S."/>
            <person name="Dougan E. K."/>
            <person name="Thang M."/>
            <person name="Chan C."/>
        </authorList>
    </citation>
    <scope>NUCLEOTIDE SEQUENCE [LARGE SCALE GENOMIC DNA]</scope>
</reference>
<dbReference type="AlphaFoldDB" id="A0A9P1BRP4"/>
<evidence type="ECO:0000313" key="3">
    <source>
        <dbReference type="EMBL" id="CAI3978030.1"/>
    </source>
</evidence>
<keyword evidence="1" id="KW-0175">Coiled coil</keyword>
<keyword evidence="5" id="KW-1185">Reference proteome</keyword>
<feature type="region of interest" description="Disordered" evidence="2">
    <location>
        <begin position="402"/>
        <end position="433"/>
    </location>
</feature>
<evidence type="ECO:0000313" key="5">
    <source>
        <dbReference type="Proteomes" id="UP001152797"/>
    </source>
</evidence>
<protein>
    <submittedName>
        <fullName evidence="3">Uncharacterized protein</fullName>
    </submittedName>
</protein>
<feature type="region of interest" description="Disordered" evidence="2">
    <location>
        <begin position="30"/>
        <end position="59"/>
    </location>
</feature>
<evidence type="ECO:0000313" key="4">
    <source>
        <dbReference type="EMBL" id="CAL1131405.1"/>
    </source>
</evidence>
<evidence type="ECO:0000256" key="2">
    <source>
        <dbReference type="SAM" id="MobiDB-lite"/>
    </source>
</evidence>
<reference evidence="3" key="1">
    <citation type="submission" date="2022-10" db="EMBL/GenBank/DDBJ databases">
        <authorList>
            <person name="Chen Y."/>
            <person name="Dougan E. K."/>
            <person name="Chan C."/>
            <person name="Rhodes N."/>
            <person name="Thang M."/>
        </authorList>
    </citation>
    <scope>NUCLEOTIDE SEQUENCE</scope>
</reference>
<feature type="compositionally biased region" description="Basic and acidic residues" evidence="2">
    <location>
        <begin position="37"/>
        <end position="59"/>
    </location>
</feature>
<evidence type="ECO:0000256" key="1">
    <source>
        <dbReference type="SAM" id="Coils"/>
    </source>
</evidence>
<dbReference type="EMBL" id="CAMXCT010000383">
    <property type="protein sequence ID" value="CAI3978030.1"/>
    <property type="molecule type" value="Genomic_DNA"/>
</dbReference>
<feature type="region of interest" description="Disordered" evidence="2">
    <location>
        <begin position="309"/>
        <end position="350"/>
    </location>
</feature>
<feature type="coiled-coil region" evidence="1">
    <location>
        <begin position="222"/>
        <end position="249"/>
    </location>
</feature>
<gene>
    <name evidence="3" type="ORF">C1SCF055_LOCUS6119</name>
</gene>
<proteinExistence type="predicted"/>
<name>A0A9P1BRP4_9DINO</name>